<name>A0ACD6B8W9_9CAUD</name>
<organism evidence="1">
    <name type="scientific">Nostoc phage A1</name>
    <dbReference type="NCBI Taxonomy" id="1775256"/>
    <lineage>
        <taxon>Viruses</taxon>
        <taxon>Duplodnaviria</taxon>
        <taxon>Heunggongvirae</taxon>
        <taxon>Uroviricota</taxon>
        <taxon>Caudoviricetes</taxon>
    </lineage>
</organism>
<evidence type="ECO:0000313" key="1">
    <source>
        <dbReference type="EMBL" id="AND75606.1"/>
    </source>
</evidence>
<reference evidence="2" key="2">
    <citation type="journal article" date="2024" name="Nat. Commun.">
        <title>Structure of the intact tail machine of Anabaena myophage A-1(L).</title>
        <authorList>
            <person name="Yu R.C."/>
            <person name="Yang F."/>
            <person name="Zhang H.Y."/>
            <person name="Hou P."/>
            <person name="Du K."/>
            <person name="Zhu J."/>
            <person name="Cui N."/>
            <person name="Xu X."/>
            <person name="Chen Y."/>
            <person name="Li Q."/>
            <person name="Zhou C.Z."/>
        </authorList>
    </citation>
    <scope>STRUCTURE BY ELECTRON MICROSCOPY (3.44 ANGSTROMS) OF 1-114</scope>
</reference>
<accession>A0ACD6B8W9</accession>
<keyword evidence="2" id="KW-0002">3D-structure</keyword>
<dbReference type="EMBL" id="KU234533">
    <property type="protein sequence ID" value="AND75606.1"/>
    <property type="molecule type" value="Genomic_DNA"/>
</dbReference>
<sequence>MYVYPPRIINGTLYKSTDLAEYTRGKILQTLSIVRGELVADPFFGVPLRLFSNINDYQSDVSKIQIILEEEITEAQFIVTGDLKNNGIVSLTVYWAYLGTENIENFEIDTSNIF</sequence>
<protein>
    <submittedName>
        <fullName evidence="1">Uncharacterized protein</fullName>
    </submittedName>
</protein>
<reference evidence="1" key="1">
    <citation type="journal article" date="2016" name="MBio">
        <title>Viruses Infecting a Freshwater Filamentous Cyanobacterium (Nostoc sp.) Encode a Functional CRISPR Array and a Proteobacterial DNA Polymerase B.</title>
        <authorList>
            <person name="Chenard C."/>
            <person name="Wirth J.F."/>
            <person name="Suttle C.A."/>
        </authorList>
    </citation>
    <scope>NUCLEOTIDE SEQUENCE</scope>
</reference>
<proteinExistence type="evidence at protein level"/>
<dbReference type="PDB" id="8KEA">
    <property type="method" value="EM"/>
    <property type="resolution" value="3.44 A"/>
    <property type="chains" value="V/W/X/Y/Z/a=1-114"/>
</dbReference>
<accession>A0A191SAX4</accession>
<evidence type="ECO:0007829" key="2">
    <source>
        <dbReference type="PDB" id="8KEA"/>
    </source>
</evidence>